<dbReference type="SUPFAM" id="SSF55298">
    <property type="entry name" value="YjgF-like"/>
    <property type="match status" value="1"/>
</dbReference>
<dbReference type="PANTHER" id="PTHR11803">
    <property type="entry name" value="2-IMINOBUTANOATE/2-IMINOPROPANOATE DEAMINASE RIDA"/>
    <property type="match status" value="1"/>
</dbReference>
<dbReference type="InterPro" id="IPR035959">
    <property type="entry name" value="RutC-like_sf"/>
</dbReference>
<dbReference type="GO" id="GO:0005829">
    <property type="term" value="C:cytosol"/>
    <property type="evidence" value="ECO:0007669"/>
    <property type="project" value="TreeGrafter"/>
</dbReference>
<evidence type="ECO:0000313" key="3">
    <source>
        <dbReference type="Proteomes" id="UP000255165"/>
    </source>
</evidence>
<dbReference type="PANTHER" id="PTHR11803:SF39">
    <property type="entry name" value="2-IMINOBUTANOATE_2-IMINOPROPANOATE DEAMINASE"/>
    <property type="match status" value="1"/>
</dbReference>
<keyword evidence="3" id="KW-1185">Reference proteome</keyword>
<name>A0A370NK97_9BURK</name>
<dbReference type="EMBL" id="QKWJ01000075">
    <property type="protein sequence ID" value="RDK06013.1"/>
    <property type="molecule type" value="Genomic_DNA"/>
</dbReference>
<dbReference type="CDD" id="cd00448">
    <property type="entry name" value="YjgF_YER057c_UK114_family"/>
    <property type="match status" value="1"/>
</dbReference>
<sequence>MSRADKRSIEVPGVNHGQTPIPMGARKGNIIWSSGIAGKDPETGTLPSDAESQARFAFQHLRTLVERGGGTVEDIVRVTVFLKDGSLRPVVNGPWLELFPDPEDRPARHALIADLAGGMLIQLEVVAVVGSD</sequence>
<dbReference type="AlphaFoldDB" id="A0A370NK97"/>
<evidence type="ECO:0000256" key="1">
    <source>
        <dbReference type="SAM" id="MobiDB-lite"/>
    </source>
</evidence>
<dbReference type="GO" id="GO:0019239">
    <property type="term" value="F:deaminase activity"/>
    <property type="evidence" value="ECO:0007669"/>
    <property type="project" value="TreeGrafter"/>
</dbReference>
<proteinExistence type="predicted"/>
<accession>A0A370NK97</accession>
<organism evidence="2 3">
    <name type="scientific">Cupriavidus lacunae</name>
    <dbReference type="NCBI Taxonomy" id="2666307"/>
    <lineage>
        <taxon>Bacteria</taxon>
        <taxon>Pseudomonadati</taxon>
        <taxon>Pseudomonadota</taxon>
        <taxon>Betaproteobacteria</taxon>
        <taxon>Burkholderiales</taxon>
        <taxon>Burkholderiaceae</taxon>
        <taxon>Cupriavidus</taxon>
    </lineage>
</organism>
<dbReference type="InterPro" id="IPR006175">
    <property type="entry name" value="YjgF/YER057c/UK114"/>
</dbReference>
<dbReference type="Proteomes" id="UP000255165">
    <property type="component" value="Unassembled WGS sequence"/>
</dbReference>
<gene>
    <name evidence="2" type="ORF">DN412_33760</name>
</gene>
<feature type="region of interest" description="Disordered" evidence="1">
    <location>
        <begin position="1"/>
        <end position="25"/>
    </location>
</feature>
<dbReference type="Gene3D" id="3.30.1330.40">
    <property type="entry name" value="RutC-like"/>
    <property type="match status" value="1"/>
</dbReference>
<reference evidence="3" key="1">
    <citation type="submission" date="2018-06" db="EMBL/GenBank/DDBJ databases">
        <authorList>
            <person name="Feng T."/>
            <person name="Jeon C.O."/>
        </authorList>
    </citation>
    <scope>NUCLEOTIDE SEQUENCE [LARGE SCALE GENOMIC DNA]</scope>
    <source>
        <strain evidence="3">S23</strain>
    </source>
</reference>
<evidence type="ECO:0000313" key="2">
    <source>
        <dbReference type="EMBL" id="RDK06013.1"/>
    </source>
</evidence>
<dbReference type="Pfam" id="PF01042">
    <property type="entry name" value="Ribonuc_L-PSP"/>
    <property type="match status" value="1"/>
</dbReference>
<protein>
    <submittedName>
        <fullName evidence="2">RidA family protein</fullName>
    </submittedName>
</protein>
<comment type="caution">
    <text evidence="2">The sequence shown here is derived from an EMBL/GenBank/DDBJ whole genome shotgun (WGS) entry which is preliminary data.</text>
</comment>